<evidence type="ECO:0000256" key="1">
    <source>
        <dbReference type="ARBA" id="ARBA00010748"/>
    </source>
</evidence>
<dbReference type="PANTHER" id="PTHR34535">
    <property type="entry name" value="HYDROGENASE MATURATION FACTOR HYPA"/>
    <property type="match status" value="1"/>
</dbReference>
<dbReference type="PANTHER" id="PTHR34535:SF3">
    <property type="entry name" value="HYDROGENASE MATURATION FACTOR HYPA"/>
    <property type="match status" value="1"/>
</dbReference>
<dbReference type="Gene3D" id="3.30.2320.80">
    <property type="match status" value="1"/>
</dbReference>
<proteinExistence type="inferred from homology"/>
<name>A0ABQ1QTG3_9RHOB</name>
<dbReference type="PROSITE" id="PS01249">
    <property type="entry name" value="HYPA"/>
    <property type="match status" value="1"/>
</dbReference>
<keyword evidence="4 5" id="KW-0862">Zinc</keyword>
<accession>A0ABQ1QTG3</accession>
<reference evidence="7" key="1">
    <citation type="journal article" date="2019" name="Int. J. Syst. Evol. Microbiol.">
        <title>The Global Catalogue of Microorganisms (GCM) 10K type strain sequencing project: providing services to taxonomists for standard genome sequencing and annotation.</title>
        <authorList>
            <consortium name="The Broad Institute Genomics Platform"/>
            <consortium name="The Broad Institute Genome Sequencing Center for Infectious Disease"/>
            <person name="Wu L."/>
            <person name="Ma J."/>
        </authorList>
    </citation>
    <scope>NUCLEOTIDE SEQUENCE [LARGE SCALE GENOMIC DNA]</scope>
    <source>
        <strain evidence="7">CGMCC 1.12922</strain>
    </source>
</reference>
<keyword evidence="7" id="KW-1185">Reference proteome</keyword>
<evidence type="ECO:0000256" key="4">
    <source>
        <dbReference type="ARBA" id="ARBA00022833"/>
    </source>
</evidence>
<comment type="similarity">
    <text evidence="1 5">Belongs to the HypA/HybF family.</text>
</comment>
<feature type="binding site" evidence="5">
    <location>
        <position position="89"/>
    </location>
    <ligand>
        <name>Zn(2+)</name>
        <dbReference type="ChEBI" id="CHEBI:29105"/>
    </ligand>
</feature>
<dbReference type="Proteomes" id="UP000617355">
    <property type="component" value="Unassembled WGS sequence"/>
</dbReference>
<feature type="binding site" evidence="5">
    <location>
        <position position="76"/>
    </location>
    <ligand>
        <name>Zn(2+)</name>
        <dbReference type="ChEBI" id="CHEBI:29105"/>
    </ligand>
</feature>
<dbReference type="InterPro" id="IPR000688">
    <property type="entry name" value="HypA/HybF"/>
</dbReference>
<feature type="binding site" evidence="5">
    <location>
        <position position="92"/>
    </location>
    <ligand>
        <name>Zn(2+)</name>
        <dbReference type="ChEBI" id="CHEBI:29105"/>
    </ligand>
</feature>
<evidence type="ECO:0000313" key="6">
    <source>
        <dbReference type="EMBL" id="GGD42916.1"/>
    </source>
</evidence>
<dbReference type="RefSeq" id="WP_188528939.1">
    <property type="nucleotide sequence ID" value="NZ_BMGI01000005.1"/>
</dbReference>
<protein>
    <recommendedName>
        <fullName evidence="5">Hydrogenase maturation factor HypA</fullName>
    </recommendedName>
</protein>
<dbReference type="HAMAP" id="MF_00213">
    <property type="entry name" value="HypA_HybF"/>
    <property type="match status" value="1"/>
</dbReference>
<dbReference type="NCBIfam" id="NF009046">
    <property type="entry name" value="PRK12380.1"/>
    <property type="match status" value="1"/>
</dbReference>
<evidence type="ECO:0000313" key="7">
    <source>
        <dbReference type="Proteomes" id="UP000617355"/>
    </source>
</evidence>
<dbReference type="NCBIfam" id="TIGR00100">
    <property type="entry name" value="hypA"/>
    <property type="match status" value="1"/>
</dbReference>
<keyword evidence="2 5" id="KW-0533">Nickel</keyword>
<keyword evidence="3 5" id="KW-0479">Metal-binding</keyword>
<dbReference type="PIRSF" id="PIRSF004761">
    <property type="entry name" value="Hydrgn_mat_HypA"/>
    <property type="match status" value="1"/>
</dbReference>
<feature type="binding site" evidence="5">
    <location>
        <position position="2"/>
    </location>
    <ligand>
        <name>Ni(2+)</name>
        <dbReference type="ChEBI" id="CHEBI:49786"/>
    </ligand>
</feature>
<comment type="function">
    <text evidence="5">Involved in the maturation of [NiFe] hydrogenases. Required for nickel insertion into the metal center of the hydrogenase.</text>
</comment>
<gene>
    <name evidence="6" type="primary">hypA2</name>
    <name evidence="5" type="synonym">hypA</name>
    <name evidence="6" type="ORF">GCM10011358_28400</name>
</gene>
<dbReference type="EMBL" id="BMGI01000005">
    <property type="protein sequence ID" value="GGD42916.1"/>
    <property type="molecule type" value="Genomic_DNA"/>
</dbReference>
<organism evidence="6 7">
    <name type="scientific">Sinisalibacter lacisalsi</name>
    <dbReference type="NCBI Taxonomy" id="1526570"/>
    <lineage>
        <taxon>Bacteria</taxon>
        <taxon>Pseudomonadati</taxon>
        <taxon>Pseudomonadota</taxon>
        <taxon>Alphaproteobacteria</taxon>
        <taxon>Rhodobacterales</taxon>
        <taxon>Roseobacteraceae</taxon>
        <taxon>Sinisalibacter</taxon>
    </lineage>
</organism>
<evidence type="ECO:0000256" key="5">
    <source>
        <dbReference type="HAMAP-Rule" id="MF_00213"/>
    </source>
</evidence>
<evidence type="ECO:0000256" key="3">
    <source>
        <dbReference type="ARBA" id="ARBA00022723"/>
    </source>
</evidence>
<feature type="binding site" evidence="5">
    <location>
        <position position="73"/>
    </location>
    <ligand>
        <name>Zn(2+)</name>
        <dbReference type="ChEBI" id="CHEBI:29105"/>
    </ligand>
</feature>
<comment type="caution">
    <text evidence="6">The sequence shown here is derived from an EMBL/GenBank/DDBJ whole genome shotgun (WGS) entry which is preliminary data.</text>
</comment>
<dbReference type="Pfam" id="PF01155">
    <property type="entry name" value="HypA"/>
    <property type="match status" value="1"/>
</dbReference>
<evidence type="ECO:0000256" key="2">
    <source>
        <dbReference type="ARBA" id="ARBA00022596"/>
    </source>
</evidence>
<sequence length="113" mass="12213">MHEMALAESVVRIVEDHARKAGAARVALVRLEIGALSHVEPSALSFSFEAVSQGSMAEGAKMVIERTPGQAWCHDCMKPIEIDRLGTPCPTCGGYKVQVTGGEEMRVKDMEVD</sequence>
<dbReference type="InterPro" id="IPR020538">
    <property type="entry name" value="Hydgase_Ni_incorp_HypA/HybF_CS"/>
</dbReference>